<gene>
    <name evidence="1" type="ORF">QE152_g1252</name>
</gene>
<name>A0AAW1N8A4_POPJA</name>
<evidence type="ECO:0000313" key="2">
    <source>
        <dbReference type="Proteomes" id="UP001458880"/>
    </source>
</evidence>
<reference evidence="1 2" key="1">
    <citation type="journal article" date="2024" name="BMC Genomics">
        <title>De novo assembly and annotation of Popillia japonica's genome with initial clues to its potential as an invasive pest.</title>
        <authorList>
            <person name="Cucini C."/>
            <person name="Boschi S."/>
            <person name="Funari R."/>
            <person name="Cardaioli E."/>
            <person name="Iannotti N."/>
            <person name="Marturano G."/>
            <person name="Paoli F."/>
            <person name="Bruttini M."/>
            <person name="Carapelli A."/>
            <person name="Frati F."/>
            <person name="Nardi F."/>
        </authorList>
    </citation>
    <scope>NUCLEOTIDE SEQUENCE [LARGE SCALE GENOMIC DNA]</scope>
    <source>
        <strain evidence="1">DMR45628</strain>
    </source>
</reference>
<proteinExistence type="predicted"/>
<dbReference type="Proteomes" id="UP001458880">
    <property type="component" value="Unassembled WGS sequence"/>
</dbReference>
<dbReference type="EMBL" id="JASPKY010000007">
    <property type="protein sequence ID" value="KAK9754499.1"/>
    <property type="molecule type" value="Genomic_DNA"/>
</dbReference>
<dbReference type="AlphaFoldDB" id="A0AAW1N8A4"/>
<comment type="caution">
    <text evidence="1">The sequence shown here is derived from an EMBL/GenBank/DDBJ whole genome shotgun (WGS) entry which is preliminary data.</text>
</comment>
<keyword evidence="2" id="KW-1185">Reference proteome</keyword>
<sequence>MIYFNSHTTYICMVNFQEILNEDAEDETPDDLLQYFTAAAYDVTEHTENVTEIINLKLPETFSLIDKAMEILLTLITMKVEAKIL</sequence>
<accession>A0AAW1N8A4</accession>
<organism evidence="1 2">
    <name type="scientific">Popillia japonica</name>
    <name type="common">Japanese beetle</name>
    <dbReference type="NCBI Taxonomy" id="7064"/>
    <lineage>
        <taxon>Eukaryota</taxon>
        <taxon>Metazoa</taxon>
        <taxon>Ecdysozoa</taxon>
        <taxon>Arthropoda</taxon>
        <taxon>Hexapoda</taxon>
        <taxon>Insecta</taxon>
        <taxon>Pterygota</taxon>
        <taxon>Neoptera</taxon>
        <taxon>Endopterygota</taxon>
        <taxon>Coleoptera</taxon>
        <taxon>Polyphaga</taxon>
        <taxon>Scarabaeiformia</taxon>
        <taxon>Scarabaeidae</taxon>
        <taxon>Rutelinae</taxon>
        <taxon>Popillia</taxon>
    </lineage>
</organism>
<evidence type="ECO:0000313" key="1">
    <source>
        <dbReference type="EMBL" id="KAK9754499.1"/>
    </source>
</evidence>
<protein>
    <submittedName>
        <fullName evidence="1">Uncharacterized protein</fullName>
    </submittedName>
</protein>